<dbReference type="PANTHER" id="PTHR43563:SF1">
    <property type="entry name" value="AMINE OXIDASE [FLAVIN-CONTAINING] B"/>
    <property type="match status" value="1"/>
</dbReference>
<comment type="similarity">
    <text evidence="1">Belongs to the flavin monoamine oxidase family.</text>
</comment>
<proteinExistence type="inferred from homology"/>
<dbReference type="Gene3D" id="3.50.50.60">
    <property type="entry name" value="FAD/NAD(P)-binding domain"/>
    <property type="match status" value="2"/>
</dbReference>
<gene>
    <name evidence="3" type="ORF">VHP8226_01027</name>
</gene>
<reference evidence="3" key="1">
    <citation type="submission" date="2021-12" db="EMBL/GenBank/DDBJ databases">
        <authorList>
            <person name="Rodrigo-Torres L."/>
            <person name="Arahal R. D."/>
            <person name="Lucena T."/>
        </authorList>
    </citation>
    <scope>NUCLEOTIDE SEQUENCE</scope>
    <source>
        <strain evidence="3">CECT 8226</strain>
    </source>
</reference>
<evidence type="ECO:0000256" key="1">
    <source>
        <dbReference type="ARBA" id="ARBA00005995"/>
    </source>
</evidence>
<dbReference type="InterPro" id="IPR002937">
    <property type="entry name" value="Amino_oxidase"/>
</dbReference>
<keyword evidence="4" id="KW-1185">Reference proteome</keyword>
<dbReference type="SUPFAM" id="SSF51905">
    <property type="entry name" value="FAD/NAD(P)-binding domain"/>
    <property type="match status" value="1"/>
</dbReference>
<dbReference type="InterPro" id="IPR050703">
    <property type="entry name" value="Flavin_MAO"/>
</dbReference>
<dbReference type="RefSeq" id="WP_237484031.1">
    <property type="nucleotide sequence ID" value="NZ_CAKLCM010000002.1"/>
</dbReference>
<dbReference type="PANTHER" id="PTHR43563">
    <property type="entry name" value="AMINE OXIDASE"/>
    <property type="match status" value="1"/>
</dbReference>
<name>A0ABN8DEF8_9VIBR</name>
<evidence type="ECO:0000313" key="3">
    <source>
        <dbReference type="EMBL" id="CAH0525502.1"/>
    </source>
</evidence>
<evidence type="ECO:0000259" key="2">
    <source>
        <dbReference type="Pfam" id="PF01593"/>
    </source>
</evidence>
<dbReference type="Proteomes" id="UP000838160">
    <property type="component" value="Unassembled WGS sequence"/>
</dbReference>
<dbReference type="EMBL" id="CAKLCM010000002">
    <property type="protein sequence ID" value="CAH0525502.1"/>
    <property type="molecule type" value="Genomic_DNA"/>
</dbReference>
<feature type="domain" description="Amine oxidase" evidence="2">
    <location>
        <begin position="108"/>
        <end position="362"/>
    </location>
</feature>
<dbReference type="SUPFAM" id="SSF54373">
    <property type="entry name" value="FAD-linked reductases, C-terminal domain"/>
    <property type="match status" value="1"/>
</dbReference>
<dbReference type="InterPro" id="IPR036188">
    <property type="entry name" value="FAD/NAD-bd_sf"/>
</dbReference>
<protein>
    <recommendedName>
        <fullName evidence="2">Amine oxidase domain-containing protein</fullName>
    </recommendedName>
</protein>
<evidence type="ECO:0000313" key="4">
    <source>
        <dbReference type="Proteomes" id="UP000838160"/>
    </source>
</evidence>
<accession>A0ABN8DEF8</accession>
<organism evidence="3 4">
    <name type="scientific">Vibrio hippocampi</name>
    <dbReference type="NCBI Taxonomy" id="654686"/>
    <lineage>
        <taxon>Bacteria</taxon>
        <taxon>Pseudomonadati</taxon>
        <taxon>Pseudomonadota</taxon>
        <taxon>Gammaproteobacteria</taxon>
        <taxon>Vibrionales</taxon>
        <taxon>Vibrionaceae</taxon>
        <taxon>Vibrio</taxon>
    </lineage>
</organism>
<comment type="caution">
    <text evidence="3">The sequence shown here is derived from an EMBL/GenBank/DDBJ whole genome shotgun (WGS) entry which is preliminary data.</text>
</comment>
<dbReference type="Pfam" id="PF13450">
    <property type="entry name" value="NAD_binding_8"/>
    <property type="match status" value="1"/>
</dbReference>
<sequence>MKKQVTIIGAGLSGVYAGFLLEKYGITDYVILEAKDSIGGRIVDYPVIADGQDGEDKNSIFDLGPSWFWPDFQPDLTNLLAELGIEHYPQYEQGDTLIERTIDQDPARYAAYQSAPESRRIHGGMGKIVNTLANKLQSSDRILVNSAVKKVIVQTASNTIHIECESTDSSNSFTIETEHVLFAMPPRLIEKSIEFSPALSDAISTQWQATSTWMAPHAKYFAIFDKPFWREQGLSGDSRSSVGPMVEIRDASIPDGKAALLGFFGVPAEVRKKVTEDELKQACRQQIIRLYGEQAIPEVDVIKDWSQDVWTSTELDAQDSGEHTKPPIAFINDGLWSNKITGIGSEWSQRFPGYVAGAIDAAEVGVKALVKKQKLAE</sequence>
<dbReference type="Pfam" id="PF01593">
    <property type="entry name" value="Amino_oxidase"/>
    <property type="match status" value="1"/>
</dbReference>